<comment type="caution">
    <text evidence="9">The sequence shown here is derived from an EMBL/GenBank/DDBJ whole genome shotgun (WGS) entry which is preliminary data.</text>
</comment>
<evidence type="ECO:0000256" key="5">
    <source>
        <dbReference type="ARBA" id="ARBA00023239"/>
    </source>
</evidence>
<dbReference type="EC" id="4.1.1.23" evidence="7"/>
<organism evidence="9 10">
    <name type="scientific">Micromonospora zhanjiangensis</name>
    <dbReference type="NCBI Taxonomy" id="1522057"/>
    <lineage>
        <taxon>Bacteria</taxon>
        <taxon>Bacillati</taxon>
        <taxon>Actinomycetota</taxon>
        <taxon>Actinomycetes</taxon>
        <taxon>Micromonosporales</taxon>
        <taxon>Micromonosporaceae</taxon>
        <taxon>Micromonospora</taxon>
    </lineage>
</organism>
<name>A0ABV8KJB2_9ACTN</name>
<dbReference type="CDD" id="cd04725">
    <property type="entry name" value="OMP_decarboxylase_like"/>
    <property type="match status" value="1"/>
</dbReference>
<evidence type="ECO:0000256" key="3">
    <source>
        <dbReference type="ARBA" id="ARBA00022793"/>
    </source>
</evidence>
<dbReference type="InterPro" id="IPR011060">
    <property type="entry name" value="RibuloseP-bd_barrel"/>
</dbReference>
<evidence type="ECO:0000313" key="9">
    <source>
        <dbReference type="EMBL" id="MFC4106079.1"/>
    </source>
</evidence>
<gene>
    <name evidence="7 9" type="primary">pyrF</name>
    <name evidence="9" type="ORF">ACFOX0_09030</name>
</gene>
<evidence type="ECO:0000259" key="8">
    <source>
        <dbReference type="SMART" id="SM00934"/>
    </source>
</evidence>
<dbReference type="InterPro" id="IPR013785">
    <property type="entry name" value="Aldolase_TIM"/>
</dbReference>
<evidence type="ECO:0000256" key="6">
    <source>
        <dbReference type="ARBA" id="ARBA00049157"/>
    </source>
</evidence>
<dbReference type="Pfam" id="PF00215">
    <property type="entry name" value="OMPdecase"/>
    <property type="match status" value="1"/>
</dbReference>
<dbReference type="Proteomes" id="UP001595868">
    <property type="component" value="Unassembled WGS sequence"/>
</dbReference>
<keyword evidence="4 7" id="KW-0665">Pyrimidine biosynthesis</keyword>
<dbReference type="PANTHER" id="PTHR43375:SF1">
    <property type="entry name" value="OROTIDINE 5'-PHOSPHATE DECARBOXYLASE"/>
    <property type="match status" value="1"/>
</dbReference>
<dbReference type="NCBIfam" id="TIGR02127">
    <property type="entry name" value="pyrF_sub2"/>
    <property type="match status" value="1"/>
</dbReference>
<dbReference type="SUPFAM" id="SSF51366">
    <property type="entry name" value="Ribulose-phoshate binding barrel"/>
    <property type="match status" value="1"/>
</dbReference>
<accession>A0ABV8KJB2</accession>
<dbReference type="SMART" id="SM00934">
    <property type="entry name" value="OMPdecase"/>
    <property type="match status" value="1"/>
</dbReference>
<reference evidence="10" key="1">
    <citation type="journal article" date="2019" name="Int. J. Syst. Evol. Microbiol.">
        <title>The Global Catalogue of Microorganisms (GCM) 10K type strain sequencing project: providing services to taxonomists for standard genome sequencing and annotation.</title>
        <authorList>
            <consortium name="The Broad Institute Genomics Platform"/>
            <consortium name="The Broad Institute Genome Sequencing Center for Infectious Disease"/>
            <person name="Wu L."/>
            <person name="Ma J."/>
        </authorList>
    </citation>
    <scope>NUCLEOTIDE SEQUENCE [LARGE SCALE GENOMIC DNA]</scope>
    <source>
        <strain evidence="10">2902at01</strain>
    </source>
</reference>
<dbReference type="Gene3D" id="3.20.20.70">
    <property type="entry name" value="Aldolase class I"/>
    <property type="match status" value="1"/>
</dbReference>
<evidence type="ECO:0000256" key="4">
    <source>
        <dbReference type="ARBA" id="ARBA00022975"/>
    </source>
</evidence>
<comment type="similarity">
    <text evidence="2 7">Belongs to the OMP decarboxylase family. Type 2 subfamily.</text>
</comment>
<comment type="pathway">
    <text evidence="1 7">Pyrimidine metabolism; UMP biosynthesis via de novo pathway; UMP from orotate: step 2/2.</text>
</comment>
<dbReference type="InterPro" id="IPR011995">
    <property type="entry name" value="OMPdecase_type-2"/>
</dbReference>
<comment type="catalytic activity">
    <reaction evidence="6 7">
        <text>orotidine 5'-phosphate + H(+) = UMP + CO2</text>
        <dbReference type="Rhea" id="RHEA:11596"/>
        <dbReference type="ChEBI" id="CHEBI:15378"/>
        <dbReference type="ChEBI" id="CHEBI:16526"/>
        <dbReference type="ChEBI" id="CHEBI:57538"/>
        <dbReference type="ChEBI" id="CHEBI:57865"/>
        <dbReference type="EC" id="4.1.1.23"/>
    </reaction>
</comment>
<dbReference type="PROSITE" id="PS00156">
    <property type="entry name" value="OMPDECASE"/>
    <property type="match status" value="1"/>
</dbReference>
<feature type="domain" description="Orotidine 5'-phosphate decarboxylase" evidence="8">
    <location>
        <begin position="17"/>
        <end position="263"/>
    </location>
</feature>
<dbReference type="InterPro" id="IPR001754">
    <property type="entry name" value="OMPdeCOase_dom"/>
</dbReference>
<proteinExistence type="inferred from homology"/>
<dbReference type="HAMAP" id="MF_01215">
    <property type="entry name" value="OMPdecase_type2"/>
    <property type="match status" value="1"/>
</dbReference>
<dbReference type="GO" id="GO:0004590">
    <property type="term" value="F:orotidine-5'-phosphate decarboxylase activity"/>
    <property type="evidence" value="ECO:0007669"/>
    <property type="project" value="UniProtKB-EC"/>
</dbReference>
<evidence type="ECO:0000256" key="2">
    <source>
        <dbReference type="ARBA" id="ARBA00008847"/>
    </source>
</evidence>
<protein>
    <recommendedName>
        <fullName evidence="7">Orotidine 5'-phosphate decarboxylase</fullName>
        <ecNumber evidence="7">4.1.1.23</ecNumber>
    </recommendedName>
    <alternativeName>
        <fullName evidence="7">OMP decarboxylase</fullName>
        <shortName evidence="7">OMPDCase</shortName>
        <shortName evidence="7">OMPdecase</shortName>
    </alternativeName>
</protein>
<dbReference type="PANTHER" id="PTHR43375">
    <property type="entry name" value="OROTIDINE 5'-PHOSPHATE DECARBOXYLASE"/>
    <property type="match status" value="1"/>
</dbReference>
<keyword evidence="10" id="KW-1185">Reference proteome</keyword>
<evidence type="ECO:0000313" key="10">
    <source>
        <dbReference type="Proteomes" id="UP001595868"/>
    </source>
</evidence>
<dbReference type="EMBL" id="JBHSBN010000004">
    <property type="protein sequence ID" value="MFC4106079.1"/>
    <property type="molecule type" value="Genomic_DNA"/>
</dbReference>
<dbReference type="RefSeq" id="WP_377543445.1">
    <property type="nucleotide sequence ID" value="NZ_JBHSBN010000004.1"/>
</dbReference>
<feature type="active site" description="Proton donor" evidence="7">
    <location>
        <position position="96"/>
    </location>
</feature>
<keyword evidence="5 7" id="KW-0456">Lyase</keyword>
<keyword evidence="3 7" id="KW-0210">Decarboxylase</keyword>
<sequence>MESFGTRLHRATARRGPLCVGIDPHPGLLARWGLPDDVTGLTRFCDTVVEALGDRVAVVKPQSAFFERFGAHGVGVLESTIRQLHSAGALVLLDVKRGDIGSTVAAYASAYLDPSSPMYVDAITASPFLGVGSLAPMFETAATHGGGVFVLALTSNPEGSSVQHARGADGRTVAQTVIDEIAQLNAGAQPLGSFGLVVGATVGETGHDLSRVGGPLLAPGLGAQGGSAADLRAVFGGALAAVLPSYSREVLGAGPTASGLRDAADRVLADCRAALAATD</sequence>
<evidence type="ECO:0000256" key="7">
    <source>
        <dbReference type="HAMAP-Rule" id="MF_01215"/>
    </source>
</evidence>
<evidence type="ECO:0000256" key="1">
    <source>
        <dbReference type="ARBA" id="ARBA00004861"/>
    </source>
</evidence>
<dbReference type="InterPro" id="IPR018089">
    <property type="entry name" value="OMPdecase_AS"/>
</dbReference>